<keyword evidence="3" id="KW-1185">Reference proteome</keyword>
<protein>
    <submittedName>
        <fullName evidence="2 4">Uncharacterized protein</fullName>
    </submittedName>
</protein>
<evidence type="ECO:0000313" key="4">
    <source>
        <dbReference type="WBParaSite" id="BPAG_0000859901-mRNA-1"/>
    </source>
</evidence>
<gene>
    <name evidence="2" type="ORF">BPAG_LOCUS8561</name>
</gene>
<feature type="compositionally biased region" description="Polar residues" evidence="1">
    <location>
        <begin position="274"/>
        <end position="307"/>
    </location>
</feature>
<dbReference type="Proteomes" id="UP000278627">
    <property type="component" value="Unassembled WGS sequence"/>
</dbReference>
<accession>A0A0N4TJV5</accession>
<dbReference type="EMBL" id="UZAD01013136">
    <property type="protein sequence ID" value="VDN89747.1"/>
    <property type="molecule type" value="Genomic_DNA"/>
</dbReference>
<evidence type="ECO:0000313" key="3">
    <source>
        <dbReference type="Proteomes" id="UP000278627"/>
    </source>
</evidence>
<reference evidence="2 3" key="2">
    <citation type="submission" date="2018-11" db="EMBL/GenBank/DDBJ databases">
        <authorList>
            <consortium name="Pathogen Informatics"/>
        </authorList>
    </citation>
    <scope>NUCLEOTIDE SEQUENCE [LARGE SCALE GENOMIC DNA]</scope>
</reference>
<sequence>MENLQSKRIYFDAEDRPPPSYWHGETQIQPSDDDNFKISHENENFFPLSSSKQIKTKIDPKEWLKAPEFVPRSKQILDESFHHDEMIFANNLPINNSINGIILPNHILRQQPQAHVLAATATRMPFSPVRTILDLPQPIISAQNMVPFAIDQSTPPYCMPTVTATPPQQPQPLPTPLPYGAAMIRFPIPSFNQTALALRDALSLVSPGYSANITHINCNFQKISAGIGLPIPAVILKKKRRKRHRRLKANLSSATERVNGNSFCNGLEAFSDESTQTQLQATSSEPNLNKNSLSEQPSTEDASNSETHPLGGSCPDLSNSQLLLWDNYLFDTIMNETSDIINEENANALTVDPMQQSEYEIASRPVLAAMDSALHADGIYSKSVRQLDRFLQGDGSNIDDSLSEDGLVERLRDRFENQFLDSPASTTRSLKAEFEELSFRPTISKYGYPQADFSSLQIATFNPQYNTTTSTILKSEEIDRHIEDYFERGHIRLNAFIGSDDLTLSDSELPQLSRFQQLQWAIQQNTKYYTNLATPKNMCCNIM</sequence>
<reference evidence="4" key="1">
    <citation type="submission" date="2017-02" db="UniProtKB">
        <authorList>
            <consortium name="WormBaseParasite"/>
        </authorList>
    </citation>
    <scope>IDENTIFICATION</scope>
</reference>
<organism evidence="4">
    <name type="scientific">Brugia pahangi</name>
    <name type="common">Filarial nematode worm</name>
    <dbReference type="NCBI Taxonomy" id="6280"/>
    <lineage>
        <taxon>Eukaryota</taxon>
        <taxon>Metazoa</taxon>
        <taxon>Ecdysozoa</taxon>
        <taxon>Nematoda</taxon>
        <taxon>Chromadorea</taxon>
        <taxon>Rhabditida</taxon>
        <taxon>Spirurina</taxon>
        <taxon>Spiruromorpha</taxon>
        <taxon>Filarioidea</taxon>
        <taxon>Onchocercidae</taxon>
        <taxon>Brugia</taxon>
    </lineage>
</organism>
<feature type="region of interest" description="Disordered" evidence="1">
    <location>
        <begin position="274"/>
        <end position="313"/>
    </location>
</feature>
<evidence type="ECO:0000256" key="1">
    <source>
        <dbReference type="SAM" id="MobiDB-lite"/>
    </source>
</evidence>
<evidence type="ECO:0000313" key="2">
    <source>
        <dbReference type="EMBL" id="VDN89747.1"/>
    </source>
</evidence>
<dbReference type="WBParaSite" id="BPAG_0000859901-mRNA-1">
    <property type="protein sequence ID" value="BPAG_0000859901-mRNA-1"/>
    <property type="gene ID" value="BPAG_0000859901"/>
</dbReference>
<name>A0A0N4TJV5_BRUPA</name>
<proteinExistence type="predicted"/>
<dbReference type="AlphaFoldDB" id="A0A0N4TJV5"/>